<evidence type="ECO:0000313" key="5">
    <source>
        <dbReference type="Proteomes" id="UP001595962"/>
    </source>
</evidence>
<sequence>MKTLTTLFFGLMVFAAQAAPDMEDCMKQMGLSFKQAREAQTLDAMQHAMQDFSASLQQAQQLGFKGSKAQLMQQGLTELDQAAQHTQQLVKQKDLAGAKSSLTEIDRLRKKYHKERQPSFWQLLFGSDEA</sequence>
<organism evidence="4 5">
    <name type="scientific">Rheinheimera marina</name>
    <dbReference type="NCBI Taxonomy" id="1774958"/>
    <lineage>
        <taxon>Bacteria</taxon>
        <taxon>Pseudomonadati</taxon>
        <taxon>Pseudomonadota</taxon>
        <taxon>Gammaproteobacteria</taxon>
        <taxon>Chromatiales</taxon>
        <taxon>Chromatiaceae</taxon>
        <taxon>Rheinheimera</taxon>
    </lineage>
</organism>
<feature type="signal peptide" evidence="3">
    <location>
        <begin position="1"/>
        <end position="18"/>
    </location>
</feature>
<reference evidence="5" key="1">
    <citation type="journal article" date="2019" name="Int. J. Syst. Evol. Microbiol.">
        <title>The Global Catalogue of Microorganisms (GCM) 10K type strain sequencing project: providing services to taxonomists for standard genome sequencing and annotation.</title>
        <authorList>
            <consortium name="The Broad Institute Genomics Platform"/>
            <consortium name="The Broad Institute Genome Sequencing Center for Infectious Disease"/>
            <person name="Wu L."/>
            <person name="Ma J."/>
        </authorList>
    </citation>
    <scope>NUCLEOTIDE SEQUENCE [LARGE SCALE GENOMIC DNA]</scope>
    <source>
        <strain evidence="5">DT28</strain>
    </source>
</reference>
<gene>
    <name evidence="4" type="ORF">ACFO3I_12870</name>
</gene>
<name>A0ABV9JNT6_9GAMM</name>
<accession>A0ABV9JNT6</accession>
<dbReference type="Proteomes" id="UP001595962">
    <property type="component" value="Unassembled WGS sequence"/>
</dbReference>
<keyword evidence="5" id="KW-1185">Reference proteome</keyword>
<feature type="chain" id="PRO_5046910474" evidence="3">
    <location>
        <begin position="19"/>
        <end position="130"/>
    </location>
</feature>
<proteinExistence type="inferred from homology"/>
<dbReference type="InterPro" id="IPR010980">
    <property type="entry name" value="Cyt_c/b562"/>
</dbReference>
<dbReference type="SUPFAM" id="SSF47175">
    <property type="entry name" value="Cytochromes"/>
    <property type="match status" value="1"/>
</dbReference>
<protein>
    <submittedName>
        <fullName evidence="4">Cytochrome b562</fullName>
    </submittedName>
</protein>
<dbReference type="InterPro" id="IPR009155">
    <property type="entry name" value="Cyt_b562"/>
</dbReference>
<comment type="similarity">
    <text evidence="1">Belongs to the cytochrome b562 family.</text>
</comment>
<evidence type="ECO:0000256" key="2">
    <source>
        <dbReference type="ARBA" id="ARBA00022729"/>
    </source>
</evidence>
<dbReference type="EMBL" id="JBHSGB010000010">
    <property type="protein sequence ID" value="MFC4655901.1"/>
    <property type="molecule type" value="Genomic_DNA"/>
</dbReference>
<dbReference type="Gene3D" id="1.20.120.10">
    <property type="entry name" value="Cytochrome c/b562"/>
    <property type="match status" value="1"/>
</dbReference>
<evidence type="ECO:0000256" key="1">
    <source>
        <dbReference type="ARBA" id="ARBA00005523"/>
    </source>
</evidence>
<comment type="caution">
    <text evidence="4">The sequence shown here is derived from an EMBL/GenBank/DDBJ whole genome shotgun (WGS) entry which is preliminary data.</text>
</comment>
<dbReference type="RefSeq" id="WP_377334434.1">
    <property type="nucleotide sequence ID" value="NZ_JBHSGB010000010.1"/>
</dbReference>
<evidence type="ECO:0000313" key="4">
    <source>
        <dbReference type="EMBL" id="MFC4655901.1"/>
    </source>
</evidence>
<evidence type="ECO:0000256" key="3">
    <source>
        <dbReference type="SAM" id="SignalP"/>
    </source>
</evidence>
<keyword evidence="2 3" id="KW-0732">Signal</keyword>
<dbReference type="Pfam" id="PF07361">
    <property type="entry name" value="Cytochrom_B562"/>
    <property type="match status" value="1"/>
</dbReference>